<comment type="caution">
    <text evidence="3">The sequence shown here is derived from an EMBL/GenBank/DDBJ whole genome shotgun (WGS) entry which is preliminary data.</text>
</comment>
<evidence type="ECO:0000313" key="3">
    <source>
        <dbReference type="EMBL" id="PUE90180.1"/>
    </source>
</evidence>
<evidence type="ECO:0000259" key="2">
    <source>
        <dbReference type="Pfam" id="PF11796"/>
    </source>
</evidence>
<name>A0AA44YXE5_XANCM</name>
<protein>
    <submittedName>
        <fullName evidence="3">TIGR02679 family protein</fullName>
    </submittedName>
</protein>
<dbReference type="InterPro" id="IPR013495">
    <property type="entry name" value="CHP02679"/>
</dbReference>
<organism evidence="3 4">
    <name type="scientific">Xanthomonas campestris pv. malvacearum</name>
    <dbReference type="NCBI Taxonomy" id="86040"/>
    <lineage>
        <taxon>Bacteria</taxon>
        <taxon>Pseudomonadati</taxon>
        <taxon>Pseudomonadota</taxon>
        <taxon>Gammaproteobacteria</taxon>
        <taxon>Lysobacterales</taxon>
        <taxon>Lysobacteraceae</taxon>
        <taxon>Xanthomonas</taxon>
    </lineage>
</organism>
<dbReference type="Pfam" id="PF11796">
    <property type="entry name" value="DUF3323"/>
    <property type="match status" value="1"/>
</dbReference>
<gene>
    <name evidence="3" type="ORF">C7T86_21810</name>
</gene>
<evidence type="ECO:0000313" key="4">
    <source>
        <dbReference type="Proteomes" id="UP000251513"/>
    </source>
</evidence>
<dbReference type="InterPro" id="IPR024466">
    <property type="entry name" value="CHP02679_N"/>
</dbReference>
<dbReference type="InterPro" id="IPR024465">
    <property type="entry name" value="DUF2399"/>
</dbReference>
<evidence type="ECO:0000259" key="1">
    <source>
        <dbReference type="Pfam" id="PF09664"/>
    </source>
</evidence>
<dbReference type="EMBL" id="PYJH01000071">
    <property type="protein sequence ID" value="PUE90180.1"/>
    <property type="molecule type" value="Genomic_DNA"/>
</dbReference>
<feature type="domain" description="Conserved hypothetical protein CHP02679 N terminus" evidence="2">
    <location>
        <begin position="14"/>
        <end position="213"/>
    </location>
</feature>
<dbReference type="NCBIfam" id="TIGR02679">
    <property type="entry name" value="TIGR02679 family protein"/>
    <property type="match status" value="1"/>
</dbReference>
<dbReference type="AlphaFoldDB" id="A0AA44YXE5"/>
<sequence>MRRRFEDEGNLPKRVRLLNLAPHERTALAALTGAVTRATNSFTLDVPTVDAMLVEAGLASSLRDALEKLDGQIVNRVALADEQRTGWAAVFEGVCNPSLSSWLTSTQNRGLVKRHSGTRMHVAAQLLSRVELVLKFLPANGMTRSQLAAEILGDAHALDSGRPESSIVLAVLRHARRAGDEEQDIEEDRRDTWATAGVLVNELARPALFLNLPIVPSERSAGRHHLGPLGEPGFISLRRLLRSMPAWNVTERDVFVCENPNIVAIAADRLGHDCAPLVCTDGMPGAAQRTLLSQLAAAGARLWYHGDFDWPGIVIANLVIREHSARPWRMSASDYVSATETVTTRVSLAGAVVAASWDDELSAQMMARNVRVAEEAIATRVLVDLQDRALPASP</sequence>
<feature type="domain" description="DUF2399" evidence="1">
    <location>
        <begin position="235"/>
        <end position="385"/>
    </location>
</feature>
<accession>A0AA44YXE5</accession>
<proteinExistence type="predicted"/>
<dbReference type="Pfam" id="PF09664">
    <property type="entry name" value="DUF2399"/>
    <property type="match status" value="1"/>
</dbReference>
<dbReference type="Proteomes" id="UP000251513">
    <property type="component" value="Unassembled WGS sequence"/>
</dbReference>
<reference evidence="3 4" key="1">
    <citation type="submission" date="2018-03" db="EMBL/GenBank/DDBJ databases">
        <title>Sequencing of reference strains of Xanthomonas.</title>
        <authorList>
            <person name="Studholme D.J."/>
            <person name="Vicente J."/>
            <person name="Sarris P."/>
        </authorList>
    </citation>
    <scope>NUCLEOTIDE SEQUENCE [LARGE SCALE GENOMIC DNA]</scope>
    <source>
        <strain evidence="3 4">WHRI 5232</strain>
    </source>
</reference>